<keyword evidence="1" id="KW-0472">Membrane</keyword>
<comment type="caution">
    <text evidence="2">The sequence shown here is derived from an EMBL/GenBank/DDBJ whole genome shotgun (WGS) entry which is preliminary data.</text>
</comment>
<evidence type="ECO:0000313" key="3">
    <source>
        <dbReference type="Proteomes" id="UP000628840"/>
    </source>
</evidence>
<accession>A0A830F6B2</accession>
<gene>
    <name evidence="2" type="ORF">GCM10009037_28670</name>
</gene>
<evidence type="ECO:0000256" key="1">
    <source>
        <dbReference type="SAM" id="Phobius"/>
    </source>
</evidence>
<dbReference type="PROSITE" id="PS51257">
    <property type="entry name" value="PROKAR_LIPOPROTEIN"/>
    <property type="match status" value="1"/>
</dbReference>
<keyword evidence="1" id="KW-1133">Transmembrane helix</keyword>
<organism evidence="2 3">
    <name type="scientific">Halarchaeum grantii</name>
    <dbReference type="NCBI Taxonomy" id="1193105"/>
    <lineage>
        <taxon>Archaea</taxon>
        <taxon>Methanobacteriati</taxon>
        <taxon>Methanobacteriota</taxon>
        <taxon>Stenosarchaea group</taxon>
        <taxon>Halobacteria</taxon>
        <taxon>Halobacteriales</taxon>
        <taxon>Halobacteriaceae</taxon>
    </lineage>
</organism>
<dbReference type="Proteomes" id="UP000628840">
    <property type="component" value="Unassembled WGS sequence"/>
</dbReference>
<evidence type="ECO:0008006" key="4">
    <source>
        <dbReference type="Google" id="ProtNLM"/>
    </source>
</evidence>
<name>A0A830F6B2_9EURY</name>
<evidence type="ECO:0000313" key="2">
    <source>
        <dbReference type="EMBL" id="GGL43490.1"/>
    </source>
</evidence>
<keyword evidence="3" id="KW-1185">Reference proteome</keyword>
<proteinExistence type="predicted"/>
<dbReference type="InterPro" id="IPR043826">
    <property type="entry name" value="DUF5803"/>
</dbReference>
<protein>
    <recommendedName>
        <fullName evidence="4">Lipoprotein</fullName>
    </recommendedName>
</protein>
<keyword evidence="1" id="KW-0812">Transmembrane</keyword>
<feature type="transmembrane region" description="Helical" evidence="1">
    <location>
        <begin position="203"/>
        <end position="226"/>
    </location>
</feature>
<dbReference type="EMBL" id="BMPF01000006">
    <property type="protein sequence ID" value="GGL43490.1"/>
    <property type="molecule type" value="Genomic_DNA"/>
</dbReference>
<dbReference type="AlphaFoldDB" id="A0A830F6B2"/>
<reference evidence="2 3" key="1">
    <citation type="journal article" date="2019" name="Int. J. Syst. Evol. Microbiol.">
        <title>The Global Catalogue of Microorganisms (GCM) 10K type strain sequencing project: providing services to taxonomists for standard genome sequencing and annotation.</title>
        <authorList>
            <consortium name="The Broad Institute Genomics Platform"/>
            <consortium name="The Broad Institute Genome Sequencing Center for Infectious Disease"/>
            <person name="Wu L."/>
            <person name="Ma J."/>
        </authorList>
    </citation>
    <scope>NUCLEOTIDE SEQUENCE [LARGE SCALE GENOMIC DNA]</scope>
    <source>
        <strain evidence="2 3">JCM 19585</strain>
    </source>
</reference>
<dbReference type="RefSeq" id="WP_188884368.1">
    <property type="nucleotide sequence ID" value="NZ_BMPF01000006.1"/>
</dbReference>
<dbReference type="Pfam" id="PF19119">
    <property type="entry name" value="DUF5803"/>
    <property type="match status" value="1"/>
</dbReference>
<sequence length="244" mass="26063">MRRRWLLVALAVVALAAGAGCLGSGTVSDQQLAQNATYDWNATEEANASVVVNATGGSYQAVLNVTGSNESELRFSQSSTFTGDQPVPIAAVQFRYPNGTVVNASAISVSEGRDAVTVTPPSENGTFAYTAPMGSRSLGVPVVLSGASHEVVLPDGMRANLPVFGQVSPSGYERTVVDDRTRLRWSSVDANQLSVRYYLERDVYLFAGLVALAALVAVGGVVYFRLQIRRLEREREESGLDVNE</sequence>
<dbReference type="OrthoDB" id="312630at2157"/>